<dbReference type="PROSITE" id="PS51686">
    <property type="entry name" value="SAM_MT_RSMB_NOP"/>
    <property type="match status" value="1"/>
</dbReference>
<reference evidence="8" key="2">
    <citation type="submission" date="2022-08" db="EMBL/GenBank/DDBJ databases">
        <title>Novel sulphate-reducing endosymbionts in the free-living metamonad Anaeramoeba.</title>
        <authorList>
            <person name="Jerlstrom-Hultqvist J."/>
            <person name="Cepicka I."/>
            <person name="Gallot-Lavallee L."/>
            <person name="Salas-Leiva D."/>
            <person name="Curtis B.A."/>
            <person name="Zahonova K."/>
            <person name="Pipaliya S."/>
            <person name="Dacks J."/>
            <person name="Roger A.J."/>
        </authorList>
    </citation>
    <scope>NUCLEOTIDE SEQUENCE</scope>
    <source>
        <strain evidence="8">Busselton2</strain>
    </source>
</reference>
<keyword evidence="11" id="KW-1185">Reference proteome</keyword>
<dbReference type="SUPFAM" id="SSF53335">
    <property type="entry name" value="S-adenosyl-L-methionine-dependent methyltransferases"/>
    <property type="match status" value="1"/>
</dbReference>
<dbReference type="Pfam" id="PF21148">
    <property type="entry name" value="NSUN5_fdxn-like"/>
    <property type="match status" value="1"/>
</dbReference>
<evidence type="ECO:0000256" key="2">
    <source>
        <dbReference type="ARBA" id="ARBA00022679"/>
    </source>
</evidence>
<evidence type="ECO:0000256" key="1">
    <source>
        <dbReference type="ARBA" id="ARBA00022603"/>
    </source>
</evidence>
<feature type="region of interest" description="Disordered" evidence="6">
    <location>
        <begin position="488"/>
        <end position="509"/>
    </location>
</feature>
<organism evidence="8 10">
    <name type="scientific">Anaeramoeba flamelloides</name>
    <dbReference type="NCBI Taxonomy" id="1746091"/>
    <lineage>
        <taxon>Eukaryota</taxon>
        <taxon>Metamonada</taxon>
        <taxon>Anaeramoebidae</taxon>
        <taxon>Anaeramoeba</taxon>
    </lineage>
</organism>
<dbReference type="Pfam" id="PF21153">
    <property type="entry name" value="NSUN5_N"/>
    <property type="match status" value="1"/>
</dbReference>
<dbReference type="Gene3D" id="3.40.50.150">
    <property type="entry name" value="Vaccinia Virus protein VP39"/>
    <property type="match status" value="1"/>
</dbReference>
<dbReference type="PANTHER" id="PTHR22807:SF4">
    <property type="entry name" value="28S RRNA (CYTOSINE-C(5))-METHYLTRANSFERASE"/>
    <property type="match status" value="1"/>
</dbReference>
<feature type="binding site" evidence="5">
    <location>
        <position position="350"/>
    </location>
    <ligand>
        <name>S-adenosyl-L-methionine</name>
        <dbReference type="ChEBI" id="CHEBI:59789"/>
    </ligand>
</feature>
<evidence type="ECO:0000313" key="10">
    <source>
        <dbReference type="Proteomes" id="UP001146793"/>
    </source>
</evidence>
<feature type="compositionally biased region" description="Basic and acidic residues" evidence="6">
    <location>
        <begin position="207"/>
        <end position="221"/>
    </location>
</feature>
<dbReference type="InterPro" id="IPR023267">
    <property type="entry name" value="RCMT"/>
</dbReference>
<dbReference type="GO" id="GO:0005730">
    <property type="term" value="C:nucleolus"/>
    <property type="evidence" value="ECO:0007669"/>
    <property type="project" value="TreeGrafter"/>
</dbReference>
<keyword evidence="3 5" id="KW-0949">S-adenosyl-L-methionine</keyword>
<evidence type="ECO:0000256" key="3">
    <source>
        <dbReference type="ARBA" id="ARBA00022691"/>
    </source>
</evidence>
<dbReference type="PRINTS" id="PR02008">
    <property type="entry name" value="RCMTFAMILY"/>
</dbReference>
<dbReference type="InterPro" id="IPR048889">
    <property type="entry name" value="NSUN5_RCM1_N"/>
</dbReference>
<comment type="caution">
    <text evidence="8">The sequence shown here is derived from an EMBL/GenBank/DDBJ whole genome shotgun (WGS) entry which is preliminary data.</text>
</comment>
<evidence type="ECO:0000313" key="9">
    <source>
        <dbReference type="EMBL" id="KAJ6237270.1"/>
    </source>
</evidence>
<dbReference type="EMBL" id="JAOAOG010000239">
    <property type="protein sequence ID" value="KAJ6237270.1"/>
    <property type="molecule type" value="Genomic_DNA"/>
</dbReference>
<dbReference type="PANTHER" id="PTHR22807">
    <property type="entry name" value="NOP2 YEAST -RELATED NOL1/NOP2/FMU SUN DOMAIN-CONTAINING"/>
    <property type="match status" value="1"/>
</dbReference>
<dbReference type="InterPro" id="IPR049561">
    <property type="entry name" value="NSUN5_7_fdxn-like"/>
</dbReference>
<evidence type="ECO:0000259" key="7">
    <source>
        <dbReference type="PROSITE" id="PS51686"/>
    </source>
</evidence>
<evidence type="ECO:0000256" key="6">
    <source>
        <dbReference type="SAM" id="MobiDB-lite"/>
    </source>
</evidence>
<evidence type="ECO:0000256" key="5">
    <source>
        <dbReference type="PROSITE-ProRule" id="PRU01023"/>
    </source>
</evidence>
<evidence type="ECO:0000256" key="4">
    <source>
        <dbReference type="ARBA" id="ARBA00022884"/>
    </source>
</evidence>
<dbReference type="Proteomes" id="UP001146793">
    <property type="component" value="Unassembled WGS sequence"/>
</dbReference>
<proteinExistence type="inferred from homology"/>
<protein>
    <submittedName>
        <fullName evidence="8">28s rRNA (Cytosine-c(5))-methyltransferase-related</fullName>
    </submittedName>
</protein>
<dbReference type="GO" id="GO:0003723">
    <property type="term" value="F:RNA binding"/>
    <property type="evidence" value="ECO:0007669"/>
    <property type="project" value="UniProtKB-UniRule"/>
</dbReference>
<keyword evidence="1 5" id="KW-0489">Methyltransferase</keyword>
<reference evidence="9" key="1">
    <citation type="submission" date="2022-08" db="EMBL/GenBank/DDBJ databases">
        <title>Novel sulfate-reducing endosymbionts in the free-living metamonad Anaeramoeba.</title>
        <authorList>
            <person name="Jerlstrom-Hultqvist J."/>
            <person name="Cepicka I."/>
            <person name="Gallot-Lavallee L."/>
            <person name="Salas-Leiva D."/>
            <person name="Curtis B.A."/>
            <person name="Zahonova K."/>
            <person name="Pipaliya S."/>
            <person name="Dacks J."/>
            <person name="Roger A.J."/>
        </authorList>
    </citation>
    <scope>NUCLEOTIDE SEQUENCE</scope>
    <source>
        <strain evidence="9">Schooner1</strain>
    </source>
</reference>
<dbReference type="Proteomes" id="UP001150062">
    <property type="component" value="Unassembled WGS sequence"/>
</dbReference>
<feature type="compositionally biased region" description="Low complexity" evidence="6">
    <location>
        <begin position="189"/>
        <end position="206"/>
    </location>
</feature>
<dbReference type="InterPro" id="IPR049560">
    <property type="entry name" value="MeTrfase_RsmB-F_NOP2_cat"/>
</dbReference>
<feature type="compositionally biased region" description="Basic and acidic residues" evidence="6">
    <location>
        <begin position="500"/>
        <end position="509"/>
    </location>
</feature>
<dbReference type="InterPro" id="IPR001678">
    <property type="entry name" value="MeTrfase_RsmB-F_NOP2_dom"/>
</dbReference>
<dbReference type="Pfam" id="PF01189">
    <property type="entry name" value="Methyltr_RsmB-F"/>
    <property type="match status" value="1"/>
</dbReference>
<feature type="binding site" evidence="5">
    <location>
        <position position="368"/>
    </location>
    <ligand>
        <name>S-adenosyl-L-methionine</name>
        <dbReference type="ChEBI" id="CHEBI:59789"/>
    </ligand>
</feature>
<evidence type="ECO:0000313" key="11">
    <source>
        <dbReference type="Proteomes" id="UP001150062"/>
    </source>
</evidence>
<feature type="domain" description="SAM-dependent MTase RsmB/NOP-type" evidence="7">
    <location>
        <begin position="205"/>
        <end position="480"/>
    </location>
</feature>
<accession>A0AAV8AJ86</accession>
<evidence type="ECO:0000313" key="8">
    <source>
        <dbReference type="EMBL" id="KAJ3452985.1"/>
    </source>
</evidence>
<dbReference type="AlphaFoldDB" id="A0AAV8AJ86"/>
<comment type="similarity">
    <text evidence="5">Belongs to the class I-like SAM-binding methyltransferase superfamily. RsmB/NOP family.</text>
</comment>
<sequence>MQKIHQSTEYVITKVLANKGTIKGLTFNLKNLTENQRKMVYKLSDRVIFFKPILEEIIKKSSLLRGTGHKYKKQRNLLLIFIYEFLFGQLKKKRAGEVISEKKIKYVLGNKPISKLILVHSSQLHSALARIKIQKKVFRDEDLVEQKETTSNKEGLKFPKYFRVNPFKATVDEIVQKLVLEKWVDLGSSASNTSQQNTTLQTGQNLNKEKNEKEISKENSTEKSNSNQIVSKSMICNVPEVNTKTFYRDPMIPSLLVLPPTIDLHSHYLVKQFLMIAQNKASCFPPLILSGMDGELIDATSAPGNKTIQLAGLCPNQKVYAFEKDFKRGKLLKQRVKQSKATNVEIRVMDFLASNPKEFPKVSGILVDPSCSGSGVHGKKWEFTEERIMRLSAFQHKILCHALKFPNVKKVVYSTCSIRKEENEDVVAKTLEASHVKGVFKLKRALKNWKRRGIEPYQKCVRCSHDDLTIGFFVACFERIQQNLDQVKKRRRTNKKKEKIIKNKEQNKN</sequence>
<dbReference type="EMBL" id="JANTQA010000008">
    <property type="protein sequence ID" value="KAJ3452985.1"/>
    <property type="molecule type" value="Genomic_DNA"/>
</dbReference>
<comment type="caution">
    <text evidence="5">Lacks conserved residue(s) required for the propagation of feature annotation.</text>
</comment>
<dbReference type="InterPro" id="IPR029063">
    <property type="entry name" value="SAM-dependent_MTases_sf"/>
</dbReference>
<feature type="active site" description="Nucleophile" evidence="5">
    <location>
        <position position="416"/>
    </location>
</feature>
<dbReference type="CDD" id="cd02440">
    <property type="entry name" value="AdoMet_MTases"/>
    <property type="match status" value="1"/>
</dbReference>
<name>A0AAV8AJ86_9EUKA</name>
<dbReference type="GO" id="GO:0070475">
    <property type="term" value="P:rRNA base methylation"/>
    <property type="evidence" value="ECO:0007669"/>
    <property type="project" value="TreeGrafter"/>
</dbReference>
<keyword evidence="2 5" id="KW-0808">Transferase</keyword>
<feature type="binding site" evidence="5">
    <location>
        <position position="323"/>
    </location>
    <ligand>
        <name>S-adenosyl-L-methionine</name>
        <dbReference type="ChEBI" id="CHEBI:59789"/>
    </ligand>
</feature>
<dbReference type="GO" id="GO:0008173">
    <property type="term" value="F:RNA methyltransferase activity"/>
    <property type="evidence" value="ECO:0007669"/>
    <property type="project" value="InterPro"/>
</dbReference>
<dbReference type="Gene3D" id="3.30.70.1170">
    <property type="entry name" value="Sun protein, domain 3"/>
    <property type="match status" value="1"/>
</dbReference>
<gene>
    <name evidence="8" type="ORF">M0812_04766</name>
    <name evidence="9" type="ORF">M0813_26826</name>
</gene>
<feature type="compositionally biased region" description="Basic residues" evidence="6">
    <location>
        <begin position="488"/>
        <end position="499"/>
    </location>
</feature>
<keyword evidence="4 5" id="KW-0694">RNA-binding</keyword>
<feature type="region of interest" description="Disordered" evidence="6">
    <location>
        <begin position="189"/>
        <end position="228"/>
    </location>
</feature>